<reference evidence="5 6" key="1">
    <citation type="submission" date="2021-07" db="EMBL/GenBank/DDBJ databases">
        <title>The Aristolochia fimbriata genome: insights into angiosperm evolution, floral development and chemical biosynthesis.</title>
        <authorList>
            <person name="Jiao Y."/>
        </authorList>
    </citation>
    <scope>NUCLEOTIDE SEQUENCE [LARGE SCALE GENOMIC DNA]</scope>
    <source>
        <strain evidence="5">IBCAS-2021</strain>
        <tissue evidence="5">Leaf</tissue>
    </source>
</reference>
<keyword evidence="3" id="KW-0472">Membrane</keyword>
<dbReference type="AlphaFoldDB" id="A0AAV7EAB4"/>
<dbReference type="InterPro" id="IPR019320">
    <property type="entry name" value="BORCS8"/>
</dbReference>
<comment type="subcellular location">
    <subcellularLocation>
        <location evidence="1">Lysosome membrane</location>
    </subcellularLocation>
</comment>
<dbReference type="Pfam" id="PF10167">
    <property type="entry name" value="BORCS8"/>
    <property type="match status" value="1"/>
</dbReference>
<accession>A0AAV7EAB4</accession>
<evidence type="ECO:0000256" key="3">
    <source>
        <dbReference type="ARBA" id="ARBA00023136"/>
    </source>
</evidence>
<dbReference type="Proteomes" id="UP000825729">
    <property type="component" value="Unassembled WGS sequence"/>
</dbReference>
<keyword evidence="4" id="KW-0458">Lysosome</keyword>
<sequence length="230" mass="25642">MEVNECVAEMIKYLANEPSVGLFFVQQHAQNAIPNLVSTKGKIVQNSHEITLETEDLEDSIDMVMSMKECGFTIIDDMNKNIKKTLHAISSSLPKKGLISNKGFGFPISRSSSWSPASSDHSTSELSHVERSRGSYFSTVLNTAKQRAASFRWVPLDSSRNLKDDRSVSVSTIPDTEVEELPLSSEIVNEPSVTSEIRPSQGLSAVPENYEKFKSEQEARLEQWLEDDGR</sequence>
<evidence type="ECO:0000313" key="5">
    <source>
        <dbReference type="EMBL" id="KAG9445733.1"/>
    </source>
</evidence>
<name>A0AAV7EAB4_ARIFI</name>
<dbReference type="PANTHER" id="PTHR21146:SF0">
    <property type="entry name" value="BLOC-1-RELATED COMPLEX SUBUNIT 8"/>
    <property type="match status" value="1"/>
</dbReference>
<evidence type="ECO:0000256" key="2">
    <source>
        <dbReference type="ARBA" id="ARBA00010463"/>
    </source>
</evidence>
<gene>
    <name evidence="5" type="ORF">H6P81_011861</name>
</gene>
<organism evidence="5 6">
    <name type="scientific">Aristolochia fimbriata</name>
    <name type="common">White veined hardy Dutchman's pipe vine</name>
    <dbReference type="NCBI Taxonomy" id="158543"/>
    <lineage>
        <taxon>Eukaryota</taxon>
        <taxon>Viridiplantae</taxon>
        <taxon>Streptophyta</taxon>
        <taxon>Embryophyta</taxon>
        <taxon>Tracheophyta</taxon>
        <taxon>Spermatophyta</taxon>
        <taxon>Magnoliopsida</taxon>
        <taxon>Magnoliidae</taxon>
        <taxon>Piperales</taxon>
        <taxon>Aristolochiaceae</taxon>
        <taxon>Aristolochia</taxon>
    </lineage>
</organism>
<evidence type="ECO:0000256" key="4">
    <source>
        <dbReference type="ARBA" id="ARBA00023228"/>
    </source>
</evidence>
<comment type="caution">
    <text evidence="5">The sequence shown here is derived from an EMBL/GenBank/DDBJ whole genome shotgun (WGS) entry which is preliminary data.</text>
</comment>
<protein>
    <submittedName>
        <fullName evidence="5">Uncharacterized protein</fullName>
    </submittedName>
</protein>
<dbReference type="PANTHER" id="PTHR21146">
    <property type="entry name" value="MEF2B PROTEIN"/>
    <property type="match status" value="1"/>
</dbReference>
<evidence type="ECO:0000313" key="6">
    <source>
        <dbReference type="Proteomes" id="UP000825729"/>
    </source>
</evidence>
<proteinExistence type="inferred from homology"/>
<dbReference type="EMBL" id="JAINDJ010000005">
    <property type="protein sequence ID" value="KAG9445733.1"/>
    <property type="molecule type" value="Genomic_DNA"/>
</dbReference>
<dbReference type="GO" id="GO:0005765">
    <property type="term" value="C:lysosomal membrane"/>
    <property type="evidence" value="ECO:0007669"/>
    <property type="project" value="UniProtKB-SubCell"/>
</dbReference>
<keyword evidence="6" id="KW-1185">Reference proteome</keyword>
<evidence type="ECO:0000256" key="1">
    <source>
        <dbReference type="ARBA" id="ARBA00004656"/>
    </source>
</evidence>
<comment type="similarity">
    <text evidence="2">Belongs to the BORCS8 family.</text>
</comment>